<keyword evidence="10" id="KW-1185">Reference proteome</keyword>
<evidence type="ECO:0000256" key="1">
    <source>
        <dbReference type="ARBA" id="ARBA00001968"/>
    </source>
</evidence>
<evidence type="ECO:0000256" key="7">
    <source>
        <dbReference type="ARBA" id="ARBA00023242"/>
    </source>
</evidence>
<keyword evidence="7" id="KW-0539">Nucleus</keyword>
<comment type="caution">
    <text evidence="9">The sequence shown here is derived from an EMBL/GenBank/DDBJ whole genome shotgun (WGS) entry which is preliminary data.</text>
</comment>
<gene>
    <name evidence="9" type="ORF">O3G_MSEX014070</name>
</gene>
<feature type="non-terminal residue" evidence="9">
    <location>
        <position position="1"/>
    </location>
</feature>
<dbReference type="GO" id="GO:0004518">
    <property type="term" value="F:nuclease activity"/>
    <property type="evidence" value="ECO:0007669"/>
    <property type="project" value="UniProtKB-KW"/>
</dbReference>
<reference evidence="9" key="2">
    <citation type="submission" date="2020-12" db="EMBL/GenBank/DDBJ databases">
        <authorList>
            <person name="Kanost M."/>
        </authorList>
    </citation>
    <scope>NUCLEOTIDE SEQUENCE</scope>
</reference>
<evidence type="ECO:0000256" key="3">
    <source>
        <dbReference type="ARBA" id="ARBA00006958"/>
    </source>
</evidence>
<dbReference type="PANTHER" id="PTHR22930">
    <property type="match status" value="1"/>
</dbReference>
<name>A0A921ZU41_MANSE</name>
<comment type="subcellular location">
    <subcellularLocation>
        <location evidence="2">Nucleus</location>
    </subcellularLocation>
</comment>
<evidence type="ECO:0000256" key="5">
    <source>
        <dbReference type="ARBA" id="ARBA00022723"/>
    </source>
</evidence>
<evidence type="ECO:0000313" key="10">
    <source>
        <dbReference type="Proteomes" id="UP000791440"/>
    </source>
</evidence>
<evidence type="ECO:0000256" key="2">
    <source>
        <dbReference type="ARBA" id="ARBA00004123"/>
    </source>
</evidence>
<accession>A0A921ZU41</accession>
<dbReference type="PANTHER" id="PTHR22930:SF289">
    <property type="entry name" value="DDE TNP4 DOMAIN-CONTAINING PROTEIN-RELATED"/>
    <property type="match status" value="1"/>
</dbReference>
<dbReference type="GO" id="GO:0046872">
    <property type="term" value="F:metal ion binding"/>
    <property type="evidence" value="ECO:0007669"/>
    <property type="project" value="UniProtKB-KW"/>
</dbReference>
<evidence type="ECO:0000259" key="8">
    <source>
        <dbReference type="Pfam" id="PF13359"/>
    </source>
</evidence>
<evidence type="ECO:0000256" key="6">
    <source>
        <dbReference type="ARBA" id="ARBA00022801"/>
    </source>
</evidence>
<dbReference type="Proteomes" id="UP000791440">
    <property type="component" value="Unassembled WGS sequence"/>
</dbReference>
<comment type="similarity">
    <text evidence="3">Belongs to the HARBI1 family.</text>
</comment>
<protein>
    <recommendedName>
        <fullName evidence="8">DDE Tnp4 domain-containing protein</fullName>
    </recommendedName>
</protein>
<evidence type="ECO:0000256" key="4">
    <source>
        <dbReference type="ARBA" id="ARBA00022722"/>
    </source>
</evidence>
<dbReference type="AlphaFoldDB" id="A0A921ZU41"/>
<dbReference type="InterPro" id="IPR027806">
    <property type="entry name" value="HARBI1_dom"/>
</dbReference>
<evidence type="ECO:0000313" key="9">
    <source>
        <dbReference type="EMBL" id="KAG6463784.1"/>
    </source>
</evidence>
<reference evidence="9" key="1">
    <citation type="journal article" date="2016" name="Insect Biochem. Mol. Biol.">
        <title>Multifaceted biological insights from a draft genome sequence of the tobacco hornworm moth, Manduca sexta.</title>
        <authorList>
            <person name="Kanost M.R."/>
            <person name="Arrese E.L."/>
            <person name="Cao X."/>
            <person name="Chen Y.R."/>
            <person name="Chellapilla S."/>
            <person name="Goldsmith M.R."/>
            <person name="Grosse-Wilde E."/>
            <person name="Heckel D.G."/>
            <person name="Herndon N."/>
            <person name="Jiang H."/>
            <person name="Papanicolaou A."/>
            <person name="Qu J."/>
            <person name="Soulages J.L."/>
            <person name="Vogel H."/>
            <person name="Walters J."/>
            <person name="Waterhouse R.M."/>
            <person name="Ahn S.J."/>
            <person name="Almeida F.C."/>
            <person name="An C."/>
            <person name="Aqrawi P."/>
            <person name="Bretschneider A."/>
            <person name="Bryant W.B."/>
            <person name="Bucks S."/>
            <person name="Chao H."/>
            <person name="Chevignon G."/>
            <person name="Christen J.M."/>
            <person name="Clarke D.F."/>
            <person name="Dittmer N.T."/>
            <person name="Ferguson L.C.F."/>
            <person name="Garavelou S."/>
            <person name="Gordon K.H.J."/>
            <person name="Gunaratna R.T."/>
            <person name="Han Y."/>
            <person name="Hauser F."/>
            <person name="He Y."/>
            <person name="Heidel-Fischer H."/>
            <person name="Hirsh A."/>
            <person name="Hu Y."/>
            <person name="Jiang H."/>
            <person name="Kalra D."/>
            <person name="Klinner C."/>
            <person name="Konig C."/>
            <person name="Kovar C."/>
            <person name="Kroll A.R."/>
            <person name="Kuwar S.S."/>
            <person name="Lee S.L."/>
            <person name="Lehman R."/>
            <person name="Li K."/>
            <person name="Li Z."/>
            <person name="Liang H."/>
            <person name="Lovelace S."/>
            <person name="Lu Z."/>
            <person name="Mansfield J.H."/>
            <person name="McCulloch K.J."/>
            <person name="Mathew T."/>
            <person name="Morton B."/>
            <person name="Muzny D.M."/>
            <person name="Neunemann D."/>
            <person name="Ongeri F."/>
            <person name="Pauchet Y."/>
            <person name="Pu L.L."/>
            <person name="Pyrousis I."/>
            <person name="Rao X.J."/>
            <person name="Redding A."/>
            <person name="Roesel C."/>
            <person name="Sanchez-Gracia A."/>
            <person name="Schaack S."/>
            <person name="Shukla A."/>
            <person name="Tetreau G."/>
            <person name="Wang Y."/>
            <person name="Xiong G.H."/>
            <person name="Traut W."/>
            <person name="Walsh T.K."/>
            <person name="Worley K.C."/>
            <person name="Wu D."/>
            <person name="Wu W."/>
            <person name="Wu Y.Q."/>
            <person name="Zhang X."/>
            <person name="Zou Z."/>
            <person name="Zucker H."/>
            <person name="Briscoe A.D."/>
            <person name="Burmester T."/>
            <person name="Clem R.J."/>
            <person name="Feyereisen R."/>
            <person name="Grimmelikhuijzen C.J.P."/>
            <person name="Hamodrakas S.J."/>
            <person name="Hansson B.S."/>
            <person name="Huguet E."/>
            <person name="Jermiin L.S."/>
            <person name="Lan Q."/>
            <person name="Lehman H.K."/>
            <person name="Lorenzen M."/>
            <person name="Merzendorfer H."/>
            <person name="Michalopoulos I."/>
            <person name="Morton D.B."/>
            <person name="Muthukrishnan S."/>
            <person name="Oakeshott J.G."/>
            <person name="Palmer W."/>
            <person name="Park Y."/>
            <person name="Passarelli A.L."/>
            <person name="Rozas J."/>
            <person name="Schwartz L.M."/>
            <person name="Smith W."/>
            <person name="Southgate A."/>
            <person name="Vilcinskas A."/>
            <person name="Vogt R."/>
            <person name="Wang P."/>
            <person name="Werren J."/>
            <person name="Yu X.Q."/>
            <person name="Zhou J.J."/>
            <person name="Brown S.J."/>
            <person name="Scherer S.E."/>
            <person name="Richards S."/>
            <person name="Blissard G.W."/>
        </authorList>
    </citation>
    <scope>NUCLEOTIDE SEQUENCE</scope>
</reference>
<comment type="cofactor">
    <cofactor evidence="1">
        <name>a divalent metal cation</name>
        <dbReference type="ChEBI" id="CHEBI:60240"/>
    </cofactor>
</comment>
<keyword evidence="5" id="KW-0479">Metal-binding</keyword>
<keyword evidence="4" id="KW-0540">Nuclease</keyword>
<dbReference type="Pfam" id="PF13359">
    <property type="entry name" value="DDE_Tnp_4"/>
    <property type="match status" value="1"/>
</dbReference>
<feature type="domain" description="DDE Tnp4" evidence="8">
    <location>
        <begin position="3"/>
        <end position="139"/>
    </location>
</feature>
<dbReference type="GO" id="GO:0005634">
    <property type="term" value="C:nucleus"/>
    <property type="evidence" value="ECO:0007669"/>
    <property type="project" value="UniProtKB-SubCell"/>
</dbReference>
<sequence length="185" mass="20992">GLQAETYRNRKGFFSINVQVVCDARLNIRNIIARWPGSVHDSTIFNDSPLCAQMEHGDYGNKLLLGDSGYPCRRYLLTPLLNPSTPNEESYNRAHIKTRNTVERLFGVLKRRFPCLHVGLQVNLQNVPAIIVACSVLHNIAMARHDWINEEEYDEVTYSASPPAPGGTNENFIMRNNIINTFFNT</sequence>
<dbReference type="EMBL" id="JH669033">
    <property type="protein sequence ID" value="KAG6463784.1"/>
    <property type="molecule type" value="Genomic_DNA"/>
</dbReference>
<dbReference type="GO" id="GO:0016787">
    <property type="term" value="F:hydrolase activity"/>
    <property type="evidence" value="ECO:0007669"/>
    <property type="project" value="UniProtKB-KW"/>
</dbReference>
<dbReference type="InterPro" id="IPR045249">
    <property type="entry name" value="HARBI1-like"/>
</dbReference>
<organism evidence="9 10">
    <name type="scientific">Manduca sexta</name>
    <name type="common">Tobacco hawkmoth</name>
    <name type="synonym">Tobacco hornworm</name>
    <dbReference type="NCBI Taxonomy" id="7130"/>
    <lineage>
        <taxon>Eukaryota</taxon>
        <taxon>Metazoa</taxon>
        <taxon>Ecdysozoa</taxon>
        <taxon>Arthropoda</taxon>
        <taxon>Hexapoda</taxon>
        <taxon>Insecta</taxon>
        <taxon>Pterygota</taxon>
        <taxon>Neoptera</taxon>
        <taxon>Endopterygota</taxon>
        <taxon>Lepidoptera</taxon>
        <taxon>Glossata</taxon>
        <taxon>Ditrysia</taxon>
        <taxon>Bombycoidea</taxon>
        <taxon>Sphingidae</taxon>
        <taxon>Sphinginae</taxon>
        <taxon>Sphingini</taxon>
        <taxon>Manduca</taxon>
    </lineage>
</organism>
<keyword evidence="6" id="KW-0378">Hydrolase</keyword>
<proteinExistence type="inferred from homology"/>